<evidence type="ECO:0000313" key="3">
    <source>
        <dbReference type="Proteomes" id="UP001519272"/>
    </source>
</evidence>
<name>A0ABS4FVW8_9BACL</name>
<protein>
    <submittedName>
        <fullName evidence="2">Transcriptional regulator with XRE-family HTH domain</fullName>
    </submittedName>
</protein>
<reference evidence="2 3" key="1">
    <citation type="submission" date="2021-03" db="EMBL/GenBank/DDBJ databases">
        <title>Genomic Encyclopedia of Type Strains, Phase IV (KMG-IV): sequencing the most valuable type-strain genomes for metagenomic binning, comparative biology and taxonomic classification.</title>
        <authorList>
            <person name="Goeker M."/>
        </authorList>
    </citation>
    <scope>NUCLEOTIDE SEQUENCE [LARGE SCALE GENOMIC DNA]</scope>
    <source>
        <strain evidence="2 3">DSM 14349</strain>
    </source>
</reference>
<feature type="domain" description="HTH cro/C1-type" evidence="1">
    <location>
        <begin position="5"/>
        <end position="59"/>
    </location>
</feature>
<evidence type="ECO:0000313" key="2">
    <source>
        <dbReference type="EMBL" id="MBP1906717.1"/>
    </source>
</evidence>
<sequence>MLKERIDYLCRKKGISRKDLVEGLVTQAHFANILAQRYPLAEDIAEQIAKRLDVTPTYLLQADKVDDETEAEANAIFESLFQPATLMDESMIESIADRHDPLLIELTVALMKAIYYQQINEVDAFNYIHQSYLQFYLSKYEDPNDLTLPASLRRALLYYYIQQGRLQSRFYEVVVYAEKLEGLMLEGSEAWVTLQHILIEAYVSTRQFEKAKQRFEFTLNLLYQNRWFHRLSGLYIAYSGSCFAIGLYEEALLTLSMAEANLVYSPNQGDLMTTILNNRIVMLTLVEKLDQAKLEIERFEQLVQQEPAETQLKLMPVIIIYYCEIACMEKKWGLLAHGIKQLKTYSSLTTDQSMALLFYESQFAFGQSDMDAFMTLALECLPYFEQISHKMRLEQLYEELAVACEEKRRYKEVALYYRKLVYLLKNK</sequence>
<dbReference type="InterPro" id="IPR001387">
    <property type="entry name" value="Cro/C1-type_HTH"/>
</dbReference>
<comment type="caution">
    <text evidence="2">The sequence shown here is derived from an EMBL/GenBank/DDBJ whole genome shotgun (WGS) entry which is preliminary data.</text>
</comment>
<gene>
    <name evidence="2" type="ORF">J2Z32_003381</name>
</gene>
<proteinExistence type="predicted"/>
<dbReference type="EMBL" id="JAGGKG010000018">
    <property type="protein sequence ID" value="MBP1906717.1"/>
    <property type="molecule type" value="Genomic_DNA"/>
</dbReference>
<evidence type="ECO:0000259" key="1">
    <source>
        <dbReference type="SMART" id="SM00530"/>
    </source>
</evidence>
<dbReference type="InterPro" id="IPR011990">
    <property type="entry name" value="TPR-like_helical_dom_sf"/>
</dbReference>
<dbReference type="SMART" id="SM00530">
    <property type="entry name" value="HTH_XRE"/>
    <property type="match status" value="1"/>
</dbReference>
<organism evidence="2 3">
    <name type="scientific">Paenibacillus turicensis</name>
    <dbReference type="NCBI Taxonomy" id="160487"/>
    <lineage>
        <taxon>Bacteria</taxon>
        <taxon>Bacillati</taxon>
        <taxon>Bacillota</taxon>
        <taxon>Bacilli</taxon>
        <taxon>Bacillales</taxon>
        <taxon>Paenibacillaceae</taxon>
        <taxon>Paenibacillus</taxon>
    </lineage>
</organism>
<dbReference type="Gene3D" id="1.25.40.10">
    <property type="entry name" value="Tetratricopeptide repeat domain"/>
    <property type="match status" value="1"/>
</dbReference>
<dbReference type="Proteomes" id="UP001519272">
    <property type="component" value="Unassembled WGS sequence"/>
</dbReference>
<accession>A0ABS4FVW8</accession>
<dbReference type="CDD" id="cd00093">
    <property type="entry name" value="HTH_XRE"/>
    <property type="match status" value="1"/>
</dbReference>
<keyword evidence="3" id="KW-1185">Reference proteome</keyword>
<dbReference type="RefSeq" id="WP_210090317.1">
    <property type="nucleotide sequence ID" value="NZ_JAGGKG010000018.1"/>
</dbReference>